<dbReference type="InterPro" id="IPR003439">
    <property type="entry name" value="ABC_transporter-like_ATP-bd"/>
</dbReference>
<accession>A0A4R0QXL6</accession>
<organism evidence="10 11">
    <name type="scientific">Alloscardovia theropitheci</name>
    <dbReference type="NCBI Taxonomy" id="2496842"/>
    <lineage>
        <taxon>Bacteria</taxon>
        <taxon>Bacillati</taxon>
        <taxon>Actinomycetota</taxon>
        <taxon>Actinomycetes</taxon>
        <taxon>Bifidobacteriales</taxon>
        <taxon>Bifidobacteriaceae</taxon>
        <taxon>Alloscardovia</taxon>
    </lineage>
</organism>
<feature type="transmembrane region" description="Helical" evidence="7">
    <location>
        <begin position="15"/>
        <end position="39"/>
    </location>
</feature>
<evidence type="ECO:0000259" key="8">
    <source>
        <dbReference type="PROSITE" id="PS50893"/>
    </source>
</evidence>
<dbReference type="EMBL" id="RXLP01000019">
    <property type="protein sequence ID" value="TCD54211.1"/>
    <property type="molecule type" value="Genomic_DNA"/>
</dbReference>
<feature type="domain" description="ABC transporter" evidence="8">
    <location>
        <begin position="302"/>
        <end position="535"/>
    </location>
</feature>
<protein>
    <submittedName>
        <fullName evidence="10">ABC transporter ATP-binding protein</fullName>
    </submittedName>
</protein>
<dbReference type="SUPFAM" id="SSF90123">
    <property type="entry name" value="ABC transporter transmembrane region"/>
    <property type="match status" value="1"/>
</dbReference>
<dbReference type="PROSITE" id="PS50929">
    <property type="entry name" value="ABC_TM1F"/>
    <property type="match status" value="1"/>
</dbReference>
<sequence>MTQWQIDWTLNKKKFSILVLLTITLAILMTADALLLQAIISAVQNAQWKNFWILTCVIIIYLPARTIVYYVRQARAEEYSNLLTRSLRERLFATLSDISLSQFSAQNPDSYLTNLTVHIDSIKSNIIDVVLRGFYLCCLLISAVTISLFINPILGIVAIVLSVPLALSPIISKKIVECARAKLVHSTNRLSVSIADLLHGLVDWRSYHAQASINRQFSSLNDDWLQAANHDARVQKSIESINNMLSHTLYFGIWIVGGILIFHSQISLAQIVAFASLSWSISEPLFYASGLFALYHAGQETIRQVSSLFAFSDDTQHSTTSESSSSHIVIDPHTKYLMIGKSGAGKSTLAKELLGISNRGKYDITTLSDGLLTNQATHIGYISQSSHIFHASIRDNITLFDDSLSDADVLRACEKAHILEWVNARGIDYELDNDLTKLSGGEKQRILLARFFIHNPQFGILDEITAGLDIATVTQVERTLSQELEGYIYISHRLDSGILHFVDQVIVVDNLRIVAIDTPEKVRPYISELNEQQISA</sequence>
<evidence type="ECO:0000256" key="3">
    <source>
        <dbReference type="ARBA" id="ARBA00022741"/>
    </source>
</evidence>
<gene>
    <name evidence="10" type="ORF">EJ419_03985</name>
</gene>
<evidence type="ECO:0000256" key="1">
    <source>
        <dbReference type="ARBA" id="ARBA00004651"/>
    </source>
</evidence>
<keyword evidence="11" id="KW-1185">Reference proteome</keyword>
<dbReference type="RefSeq" id="WP_131283833.1">
    <property type="nucleotide sequence ID" value="NZ_RXLP01000019.1"/>
</dbReference>
<dbReference type="Gene3D" id="3.40.50.300">
    <property type="entry name" value="P-loop containing nucleotide triphosphate hydrolases"/>
    <property type="match status" value="1"/>
</dbReference>
<dbReference type="GO" id="GO:0034040">
    <property type="term" value="F:ATPase-coupled lipid transmembrane transporter activity"/>
    <property type="evidence" value="ECO:0007669"/>
    <property type="project" value="TreeGrafter"/>
</dbReference>
<reference evidence="10 11" key="1">
    <citation type="submission" date="2018-12" db="EMBL/GenBank/DDBJ databases">
        <title>Alloscrdovia theropitheci sp. nov: a novel taxon from the feces of the bleeding-herat monkey (Theropithecus geleda).</title>
        <authorList>
            <person name="Modesto M."/>
        </authorList>
    </citation>
    <scope>NUCLEOTIDE SEQUENCE [LARGE SCALE GENOMIC DNA]</scope>
    <source>
        <strain evidence="10 11">GLDI4/2</strain>
    </source>
</reference>
<evidence type="ECO:0000256" key="6">
    <source>
        <dbReference type="ARBA" id="ARBA00023136"/>
    </source>
</evidence>
<dbReference type="GO" id="GO:0140359">
    <property type="term" value="F:ABC-type transporter activity"/>
    <property type="evidence" value="ECO:0007669"/>
    <property type="project" value="InterPro"/>
</dbReference>
<comment type="caution">
    <text evidence="10">The sequence shown here is derived from an EMBL/GenBank/DDBJ whole genome shotgun (WGS) entry which is preliminary data.</text>
</comment>
<proteinExistence type="predicted"/>
<dbReference type="GO" id="GO:0016887">
    <property type="term" value="F:ATP hydrolysis activity"/>
    <property type="evidence" value="ECO:0007669"/>
    <property type="project" value="InterPro"/>
</dbReference>
<dbReference type="InterPro" id="IPR039421">
    <property type="entry name" value="Type_1_exporter"/>
</dbReference>
<dbReference type="Gene3D" id="1.20.1560.10">
    <property type="entry name" value="ABC transporter type 1, transmembrane domain"/>
    <property type="match status" value="1"/>
</dbReference>
<dbReference type="PANTHER" id="PTHR24221:SF654">
    <property type="entry name" value="ATP-BINDING CASSETTE SUB-FAMILY B MEMBER 6"/>
    <property type="match status" value="1"/>
</dbReference>
<feature type="transmembrane region" description="Helical" evidence="7">
    <location>
        <begin position="51"/>
        <end position="71"/>
    </location>
</feature>
<feature type="transmembrane region" description="Helical" evidence="7">
    <location>
        <begin position="248"/>
        <end position="266"/>
    </location>
</feature>
<dbReference type="Proteomes" id="UP000291289">
    <property type="component" value="Unassembled WGS sequence"/>
</dbReference>
<keyword evidence="5 7" id="KW-1133">Transmembrane helix</keyword>
<keyword evidence="3" id="KW-0547">Nucleotide-binding</keyword>
<evidence type="ECO:0000313" key="11">
    <source>
        <dbReference type="Proteomes" id="UP000291289"/>
    </source>
</evidence>
<dbReference type="AlphaFoldDB" id="A0A4R0QXL6"/>
<evidence type="ECO:0000256" key="7">
    <source>
        <dbReference type="SAM" id="Phobius"/>
    </source>
</evidence>
<evidence type="ECO:0000313" key="10">
    <source>
        <dbReference type="EMBL" id="TCD54211.1"/>
    </source>
</evidence>
<dbReference type="InterPro" id="IPR027417">
    <property type="entry name" value="P-loop_NTPase"/>
</dbReference>
<dbReference type="SMART" id="SM00382">
    <property type="entry name" value="AAA"/>
    <property type="match status" value="1"/>
</dbReference>
<keyword evidence="6 7" id="KW-0472">Membrane</keyword>
<dbReference type="Pfam" id="PF00664">
    <property type="entry name" value="ABC_membrane"/>
    <property type="match status" value="1"/>
</dbReference>
<dbReference type="InterPro" id="IPR003593">
    <property type="entry name" value="AAA+_ATPase"/>
</dbReference>
<dbReference type="SUPFAM" id="SSF52540">
    <property type="entry name" value="P-loop containing nucleoside triphosphate hydrolases"/>
    <property type="match status" value="1"/>
</dbReference>
<feature type="domain" description="ABC transmembrane type-1" evidence="9">
    <location>
        <begin position="17"/>
        <end position="297"/>
    </location>
</feature>
<feature type="transmembrane region" description="Helical" evidence="7">
    <location>
        <begin position="153"/>
        <end position="172"/>
    </location>
</feature>
<dbReference type="Pfam" id="PF00005">
    <property type="entry name" value="ABC_tran"/>
    <property type="match status" value="1"/>
</dbReference>
<dbReference type="InterPro" id="IPR036640">
    <property type="entry name" value="ABC1_TM_sf"/>
</dbReference>
<evidence type="ECO:0000256" key="4">
    <source>
        <dbReference type="ARBA" id="ARBA00022840"/>
    </source>
</evidence>
<dbReference type="PROSITE" id="PS50893">
    <property type="entry name" value="ABC_TRANSPORTER_2"/>
    <property type="match status" value="1"/>
</dbReference>
<dbReference type="InterPro" id="IPR017871">
    <property type="entry name" value="ABC_transporter-like_CS"/>
</dbReference>
<dbReference type="GO" id="GO:0005524">
    <property type="term" value="F:ATP binding"/>
    <property type="evidence" value="ECO:0007669"/>
    <property type="project" value="UniProtKB-KW"/>
</dbReference>
<dbReference type="PANTHER" id="PTHR24221">
    <property type="entry name" value="ATP-BINDING CASSETTE SUB-FAMILY B"/>
    <property type="match status" value="1"/>
</dbReference>
<evidence type="ECO:0000256" key="2">
    <source>
        <dbReference type="ARBA" id="ARBA00022692"/>
    </source>
</evidence>
<evidence type="ECO:0000259" key="9">
    <source>
        <dbReference type="PROSITE" id="PS50929"/>
    </source>
</evidence>
<evidence type="ECO:0000256" key="5">
    <source>
        <dbReference type="ARBA" id="ARBA00022989"/>
    </source>
</evidence>
<comment type="subcellular location">
    <subcellularLocation>
        <location evidence="1">Cell membrane</location>
        <topology evidence="1">Multi-pass membrane protein</topology>
    </subcellularLocation>
</comment>
<dbReference type="InterPro" id="IPR011527">
    <property type="entry name" value="ABC1_TM_dom"/>
</dbReference>
<dbReference type="PROSITE" id="PS00211">
    <property type="entry name" value="ABC_TRANSPORTER_1"/>
    <property type="match status" value="1"/>
</dbReference>
<dbReference type="GO" id="GO:0005886">
    <property type="term" value="C:plasma membrane"/>
    <property type="evidence" value="ECO:0007669"/>
    <property type="project" value="UniProtKB-SubCell"/>
</dbReference>
<name>A0A4R0QXL6_9BIFI</name>
<keyword evidence="2 7" id="KW-0812">Transmembrane</keyword>
<dbReference type="OrthoDB" id="2260349at2"/>
<keyword evidence="4 10" id="KW-0067">ATP-binding</keyword>
<feature type="transmembrane region" description="Helical" evidence="7">
    <location>
        <begin position="129"/>
        <end position="147"/>
    </location>
</feature>